<dbReference type="SMART" id="SM00028">
    <property type="entry name" value="TPR"/>
    <property type="match status" value="3"/>
</dbReference>
<keyword evidence="2" id="KW-1185">Reference proteome</keyword>
<dbReference type="InterPro" id="IPR011990">
    <property type="entry name" value="TPR-like_helical_dom_sf"/>
</dbReference>
<dbReference type="EMBL" id="JBHUOX010000023">
    <property type="protein sequence ID" value="MFD3003034.1"/>
    <property type="molecule type" value="Genomic_DNA"/>
</dbReference>
<evidence type="ECO:0000313" key="1">
    <source>
        <dbReference type="EMBL" id="MFD3003034.1"/>
    </source>
</evidence>
<dbReference type="InterPro" id="IPR019734">
    <property type="entry name" value="TPR_rpt"/>
</dbReference>
<evidence type="ECO:0000313" key="2">
    <source>
        <dbReference type="Proteomes" id="UP001597641"/>
    </source>
</evidence>
<protein>
    <submittedName>
        <fullName evidence="1">Tetratricopeptide repeat protein</fullName>
    </submittedName>
</protein>
<dbReference type="PROSITE" id="PS51257">
    <property type="entry name" value="PROKAR_LIPOPROTEIN"/>
    <property type="match status" value="1"/>
</dbReference>
<gene>
    <name evidence="1" type="ORF">ACFS7Z_21900</name>
</gene>
<name>A0ABW6C313_9BACT</name>
<accession>A0ABW6C313</accession>
<dbReference type="SUPFAM" id="SSF48452">
    <property type="entry name" value="TPR-like"/>
    <property type="match status" value="1"/>
</dbReference>
<dbReference type="Proteomes" id="UP001597641">
    <property type="component" value="Unassembled WGS sequence"/>
</dbReference>
<comment type="caution">
    <text evidence="1">The sequence shown here is derived from an EMBL/GenBank/DDBJ whole genome shotgun (WGS) entry which is preliminary data.</text>
</comment>
<proteinExistence type="predicted"/>
<dbReference type="Gene3D" id="1.25.40.10">
    <property type="entry name" value="Tetratricopeptide repeat domain"/>
    <property type="match status" value="1"/>
</dbReference>
<reference evidence="2" key="1">
    <citation type="journal article" date="2019" name="Int. J. Syst. Evol. Microbiol.">
        <title>The Global Catalogue of Microorganisms (GCM) 10K type strain sequencing project: providing services to taxonomists for standard genome sequencing and annotation.</title>
        <authorList>
            <consortium name="The Broad Institute Genomics Platform"/>
            <consortium name="The Broad Institute Genome Sequencing Center for Infectious Disease"/>
            <person name="Wu L."/>
            <person name="Ma J."/>
        </authorList>
    </citation>
    <scope>NUCLEOTIDE SEQUENCE [LARGE SCALE GENOMIC DNA]</scope>
    <source>
        <strain evidence="2">KCTC 23984</strain>
    </source>
</reference>
<dbReference type="RefSeq" id="WP_377489611.1">
    <property type="nucleotide sequence ID" value="NZ_JBHUOX010000023.1"/>
</dbReference>
<organism evidence="1 2">
    <name type="scientific">Pontibacter toksunensis</name>
    <dbReference type="NCBI Taxonomy" id="1332631"/>
    <lineage>
        <taxon>Bacteria</taxon>
        <taxon>Pseudomonadati</taxon>
        <taxon>Bacteroidota</taxon>
        <taxon>Cytophagia</taxon>
        <taxon>Cytophagales</taxon>
        <taxon>Hymenobacteraceae</taxon>
        <taxon>Pontibacter</taxon>
    </lineage>
</organism>
<sequence>MKYILSAVVFLLLSCNKQSISGSKTDETYTTALSQADKAYESDNFKLAAEKYTTVLEIDSLNAEALYRRAFSKAKLDDFESAAKDYHRVAKLGYRLADCYHNLGLIYMIAFQNHEKALYYLKKGYELNPTVDNKGLMELAEEELLKAKKKSDS</sequence>